<dbReference type="Pfam" id="PF00557">
    <property type="entry name" value="Peptidase_M24"/>
    <property type="match status" value="1"/>
</dbReference>
<feature type="binding site" evidence="6">
    <location>
        <position position="221"/>
    </location>
    <ligand>
        <name>a divalent metal cation</name>
        <dbReference type="ChEBI" id="CHEBI:60240"/>
        <label>2</label>
        <note>catalytic</note>
    </ligand>
</feature>
<feature type="binding site" evidence="6">
    <location>
        <position position="193"/>
    </location>
    <ligand>
        <name>substrate</name>
    </ligand>
</feature>
<dbReference type="PANTHER" id="PTHR43330:SF27">
    <property type="entry name" value="METHIONINE AMINOPEPTIDASE"/>
    <property type="match status" value="1"/>
</dbReference>
<dbReference type="InterPro" id="IPR001714">
    <property type="entry name" value="Pept_M24_MAP"/>
</dbReference>
<evidence type="ECO:0000256" key="6">
    <source>
        <dbReference type="HAMAP-Rule" id="MF_01974"/>
    </source>
</evidence>
<dbReference type="EC" id="3.4.11.18" evidence="6 7"/>
<evidence type="ECO:0000313" key="9">
    <source>
        <dbReference type="EMBL" id="SDT02876.1"/>
    </source>
</evidence>
<feature type="binding site" evidence="6">
    <location>
        <position position="317"/>
    </location>
    <ligand>
        <name>a divalent metal cation</name>
        <dbReference type="ChEBI" id="CHEBI:60240"/>
        <label>2</label>
        <note>catalytic</note>
    </ligand>
</feature>
<comment type="catalytic activity">
    <reaction evidence="6 7">
        <text>Release of N-terminal amino acids, preferentially methionine, from peptides and arylamides.</text>
        <dbReference type="EC" id="3.4.11.18"/>
    </reaction>
</comment>
<keyword evidence="5 6" id="KW-0378">Hydrolase</keyword>
<dbReference type="Proteomes" id="UP000199597">
    <property type="component" value="Chromosome I"/>
</dbReference>
<keyword evidence="4 6" id="KW-0479">Metal-binding</keyword>
<evidence type="ECO:0000256" key="3">
    <source>
        <dbReference type="ARBA" id="ARBA00022670"/>
    </source>
</evidence>
<comment type="cofactor">
    <cofactor evidence="6">
        <name>Co(2+)</name>
        <dbReference type="ChEBI" id="CHEBI:48828"/>
    </cofactor>
    <cofactor evidence="6">
        <name>Zn(2+)</name>
        <dbReference type="ChEBI" id="CHEBI:29105"/>
    </cofactor>
    <cofactor evidence="6">
        <name>Mn(2+)</name>
        <dbReference type="ChEBI" id="CHEBI:29035"/>
    </cofactor>
    <cofactor evidence="6">
        <name>Fe(2+)</name>
        <dbReference type="ChEBI" id="CHEBI:29033"/>
    </cofactor>
    <text evidence="6">Binds 2 divalent metal cations per subunit. Has a high-affinity and a low affinity metal-binding site. The true nature of the physiological cofactor is under debate. The enzyme is active with cobalt, zinc, manganese or divalent iron ions. Most likely, methionine aminopeptidases function as mononuclear Fe(2+)-metalloproteases under physiological conditions, and the catalytically relevant metal-binding site has been assigned to the histidine-containing high-affinity site.</text>
</comment>
<comment type="function">
    <text evidence="1 6">Removes the N-terminal methionine from nascent proteins. The N-terminal methionine is often cleaved when the second residue in the primary sequence is small and uncharged (Met-Ala-, Cys, Gly, Pro, Ser, Thr, or Val). Requires deformylation of the N(alpha)-formylated initiator methionine before it can be hydrolyzed.</text>
</comment>
<evidence type="ECO:0000313" key="10">
    <source>
        <dbReference type="Proteomes" id="UP000199597"/>
    </source>
</evidence>
<comment type="similarity">
    <text evidence="6">Belongs to the peptidase M24A family. Methionine aminopeptidase type 1 subfamily.</text>
</comment>
<comment type="subunit">
    <text evidence="6">Monomer.</text>
</comment>
<dbReference type="GO" id="GO:0006508">
    <property type="term" value="P:proteolysis"/>
    <property type="evidence" value="ECO:0007669"/>
    <property type="project" value="UniProtKB-KW"/>
</dbReference>
<dbReference type="CDD" id="cd01086">
    <property type="entry name" value="MetAP1"/>
    <property type="match status" value="1"/>
</dbReference>
<evidence type="ECO:0000256" key="5">
    <source>
        <dbReference type="ARBA" id="ARBA00022801"/>
    </source>
</evidence>
<dbReference type="GO" id="GO:0005829">
    <property type="term" value="C:cytosol"/>
    <property type="evidence" value="ECO:0007669"/>
    <property type="project" value="TreeGrafter"/>
</dbReference>
<dbReference type="InterPro" id="IPR002467">
    <property type="entry name" value="Pept_M24A_MAP1"/>
</dbReference>
<evidence type="ECO:0000256" key="1">
    <source>
        <dbReference type="ARBA" id="ARBA00002521"/>
    </source>
</evidence>
<feature type="binding site" evidence="6">
    <location>
        <position position="210"/>
    </location>
    <ligand>
        <name>a divalent metal cation</name>
        <dbReference type="ChEBI" id="CHEBI:60240"/>
        <label>1</label>
    </ligand>
</feature>
<dbReference type="GO" id="GO:0070006">
    <property type="term" value="F:metalloaminopeptidase activity"/>
    <property type="evidence" value="ECO:0007669"/>
    <property type="project" value="UniProtKB-UniRule"/>
</dbReference>
<keyword evidence="2 6" id="KW-0031">Aminopeptidase</keyword>
<evidence type="ECO:0000256" key="2">
    <source>
        <dbReference type="ARBA" id="ARBA00022438"/>
    </source>
</evidence>
<dbReference type="HAMAP" id="MF_01974">
    <property type="entry name" value="MetAP_1"/>
    <property type="match status" value="1"/>
</dbReference>
<dbReference type="AlphaFoldDB" id="A0A1H1X2N6"/>
<evidence type="ECO:0000259" key="8">
    <source>
        <dbReference type="Pfam" id="PF00557"/>
    </source>
</evidence>
<feature type="binding site" evidence="6">
    <location>
        <position position="348"/>
    </location>
    <ligand>
        <name>a divalent metal cation</name>
        <dbReference type="ChEBI" id="CHEBI:60240"/>
        <label>2</label>
        <note>catalytic</note>
    </ligand>
</feature>
<proteinExistence type="inferred from homology"/>
<feature type="binding site" evidence="6">
    <location>
        <position position="284"/>
    </location>
    <ligand>
        <name>a divalent metal cation</name>
        <dbReference type="ChEBI" id="CHEBI:60240"/>
        <label>2</label>
        <note>catalytic</note>
    </ligand>
</feature>
<keyword evidence="10" id="KW-1185">Reference proteome</keyword>
<feature type="domain" description="Peptidase M24" evidence="8">
    <location>
        <begin position="122"/>
        <end position="355"/>
    </location>
</feature>
<feature type="binding site" evidence="6">
    <location>
        <position position="348"/>
    </location>
    <ligand>
        <name>a divalent metal cation</name>
        <dbReference type="ChEBI" id="CHEBI:60240"/>
        <label>1</label>
    </ligand>
</feature>
<feature type="binding site" evidence="6">
    <location>
        <position position="291"/>
    </location>
    <ligand>
        <name>substrate</name>
    </ligand>
</feature>
<dbReference type="GO" id="GO:0004239">
    <property type="term" value="F:initiator methionyl aminopeptidase activity"/>
    <property type="evidence" value="ECO:0007669"/>
    <property type="project" value="UniProtKB-UniRule"/>
</dbReference>
<dbReference type="InterPro" id="IPR036005">
    <property type="entry name" value="Creatinase/aminopeptidase-like"/>
</dbReference>
<dbReference type="Gene3D" id="3.90.230.10">
    <property type="entry name" value="Creatinase/methionine aminopeptidase superfamily"/>
    <property type="match status" value="1"/>
</dbReference>
<dbReference type="PRINTS" id="PR00599">
    <property type="entry name" value="MAPEPTIDASE"/>
</dbReference>
<reference evidence="10" key="1">
    <citation type="submission" date="2016-10" db="EMBL/GenBank/DDBJ databases">
        <authorList>
            <person name="Varghese N."/>
            <person name="Submissions S."/>
        </authorList>
    </citation>
    <scope>NUCLEOTIDE SEQUENCE [LARGE SCALE GENOMIC DNA]</scope>
    <source>
        <strain evidence="10">DSM 23676</strain>
    </source>
</reference>
<dbReference type="SUPFAM" id="SSF55920">
    <property type="entry name" value="Creatinase/aminopeptidase"/>
    <property type="match status" value="1"/>
</dbReference>
<name>A0A1H1X2N6_9MICO</name>
<evidence type="ECO:0000256" key="7">
    <source>
        <dbReference type="RuleBase" id="RU003653"/>
    </source>
</evidence>
<dbReference type="PANTHER" id="PTHR43330">
    <property type="entry name" value="METHIONINE AMINOPEPTIDASE"/>
    <property type="match status" value="1"/>
</dbReference>
<organism evidence="9 10">
    <name type="scientific">Brevibacterium siliguriense</name>
    <dbReference type="NCBI Taxonomy" id="1136497"/>
    <lineage>
        <taxon>Bacteria</taxon>
        <taxon>Bacillati</taxon>
        <taxon>Actinomycetota</taxon>
        <taxon>Actinomycetes</taxon>
        <taxon>Micrococcales</taxon>
        <taxon>Brevibacteriaceae</taxon>
        <taxon>Brevibacterium</taxon>
    </lineage>
</organism>
<protein>
    <recommendedName>
        <fullName evidence="6 7">Methionine aminopeptidase</fullName>
        <shortName evidence="6">MAP</shortName>
        <shortName evidence="6">MetAP</shortName>
        <ecNumber evidence="6 7">3.4.11.18</ecNumber>
    </recommendedName>
    <alternativeName>
        <fullName evidence="6">Peptidase M</fullName>
    </alternativeName>
</protein>
<sequence length="365" mass="39690">MRSETIQATSVPDVHEFVSAAVRYPTQQSRLAIYQPDVTAFRIKLDRPGRQLPGADAGLSQRARLYVRSVGRSPNWELCQFDHYPILDCGGLKNKRLKLVLSPDKPKETPVIELKTPVEIDKMAVTGRFIAKTLAELTSIAEPGMDIMHLEKTARKLIDDAGAKSCYWDYAPSFGSGPFRNVICLSVNDGVLHGRPHSYVLKDGDLLTLDFAVSIDGWVADAARSTIVGNGSEEDQRLIDTTWAGLEAGIGAAQAGNRLGDISKAIGDVADSHRIPVNLDFGGHGLGHTMHEDPHVPNRGKGGRGLVLKPGLTLAIEPWWSFTSKKLSVDKDGWTLRLADGSNGAHSENTIAITEDGPRILTMLD</sequence>
<keyword evidence="3 6" id="KW-0645">Protease</keyword>
<accession>A0A1H1X2N6</accession>
<evidence type="ECO:0000256" key="4">
    <source>
        <dbReference type="ARBA" id="ARBA00022723"/>
    </source>
</evidence>
<dbReference type="STRING" id="1136497.SAMN04489752_3155"/>
<dbReference type="GO" id="GO:0046872">
    <property type="term" value="F:metal ion binding"/>
    <property type="evidence" value="ECO:0007669"/>
    <property type="project" value="UniProtKB-UniRule"/>
</dbReference>
<dbReference type="EMBL" id="LT629766">
    <property type="protein sequence ID" value="SDT02876.1"/>
    <property type="molecule type" value="Genomic_DNA"/>
</dbReference>
<gene>
    <name evidence="6" type="primary">map</name>
    <name evidence="9" type="ORF">SAMN04489752_3155</name>
</gene>
<dbReference type="NCBIfam" id="TIGR00500">
    <property type="entry name" value="met_pdase_I"/>
    <property type="match status" value="1"/>
</dbReference>
<dbReference type="InterPro" id="IPR000994">
    <property type="entry name" value="Pept_M24"/>
</dbReference>
<feature type="binding site" evidence="6">
    <location>
        <position position="221"/>
    </location>
    <ligand>
        <name>a divalent metal cation</name>
        <dbReference type="ChEBI" id="CHEBI:60240"/>
        <label>1</label>
    </ligand>
</feature>